<dbReference type="EMBL" id="AXSB02000017">
    <property type="protein sequence ID" value="ETH31545.1"/>
    <property type="molecule type" value="Genomic_DNA"/>
</dbReference>
<dbReference type="AlphaFoldDB" id="A0AAI9NFF4"/>
<keyword evidence="1" id="KW-1133">Transmembrane helix</keyword>
<keyword evidence="1" id="KW-0812">Transmembrane</keyword>
<organism evidence="2 3">
    <name type="scientific">Bordetella pertussis CHLA-26</name>
    <dbReference type="NCBI Taxonomy" id="1331284"/>
    <lineage>
        <taxon>Bacteria</taxon>
        <taxon>Pseudomonadati</taxon>
        <taxon>Pseudomonadota</taxon>
        <taxon>Betaproteobacteria</taxon>
        <taxon>Burkholderiales</taxon>
        <taxon>Alcaligenaceae</taxon>
        <taxon>Bordetella</taxon>
    </lineage>
</organism>
<dbReference type="Proteomes" id="UP000018679">
    <property type="component" value="Unassembled WGS sequence"/>
</dbReference>
<gene>
    <name evidence="2" type="ORF">L566_1843</name>
</gene>
<accession>A0AAI9NFF4</accession>
<evidence type="ECO:0000256" key="1">
    <source>
        <dbReference type="SAM" id="Phobius"/>
    </source>
</evidence>
<comment type="caution">
    <text evidence="2">The sequence shown here is derived from an EMBL/GenBank/DDBJ whole genome shotgun (WGS) entry which is preliminary data.</text>
</comment>
<proteinExistence type="predicted"/>
<feature type="transmembrane region" description="Helical" evidence="1">
    <location>
        <begin position="6"/>
        <end position="24"/>
    </location>
</feature>
<evidence type="ECO:0000313" key="2">
    <source>
        <dbReference type="EMBL" id="ETH31545.1"/>
    </source>
</evidence>
<reference evidence="2 3" key="1">
    <citation type="journal article" date="2013" name="Genome Announc.">
        <title>Genome Sequences of 28 Bordetella pertussis U.S. Outbreak Strains Dating from 2010 to 2012.</title>
        <authorList>
            <person name="Harvill E.T."/>
            <person name="Goodfield L.L."/>
            <person name="Ivanov Y."/>
            <person name="Meyer J.A."/>
            <person name="Newth C."/>
            <person name="Cassiday P."/>
            <person name="Tondella M.L."/>
            <person name="Liao P."/>
            <person name="Zimmerman J."/>
            <person name="Meert K."/>
            <person name="Wessel D."/>
            <person name="Berger J."/>
            <person name="Dean J.M."/>
            <person name="Holubkov R."/>
            <person name="Burr J."/>
            <person name="Liu T."/>
            <person name="Brinkac L."/>
            <person name="Kim M."/>
            <person name="Losada L."/>
        </authorList>
    </citation>
    <scope>NUCLEOTIDE SEQUENCE [LARGE SCALE GENOMIC DNA]</scope>
    <source>
        <strain evidence="2 3">CHLA-26</strain>
    </source>
</reference>
<evidence type="ECO:0000313" key="3">
    <source>
        <dbReference type="Proteomes" id="UP000018679"/>
    </source>
</evidence>
<protein>
    <submittedName>
        <fullName evidence="2">Uncharacterized protein</fullName>
    </submittedName>
</protein>
<name>A0AAI9NFF4_BORPT</name>
<keyword evidence="1" id="KW-0472">Membrane</keyword>
<sequence length="96" mass="10808">MGQWLLPGMALAAVGVFFCIKGYLLRRQMARDALTDALTVGELRRRVHALVLGKRQRVYSGAMFLVEVMHHPELSAMLGLEDNKLLLAMIAQRLQM</sequence>